<comment type="caution">
    <text evidence="1">The sequence shown here is derived from an EMBL/GenBank/DDBJ whole genome shotgun (WGS) entry which is preliminary data.</text>
</comment>
<dbReference type="Proteomes" id="UP000755667">
    <property type="component" value="Unassembled WGS sequence"/>
</dbReference>
<proteinExistence type="predicted"/>
<dbReference type="GeneID" id="62641729"/>
<evidence type="ECO:0000313" key="4">
    <source>
        <dbReference type="Proteomes" id="UP000809440"/>
    </source>
</evidence>
<keyword evidence="4" id="KW-1185">Reference proteome</keyword>
<reference evidence="1 4" key="1">
    <citation type="submission" date="2021-01" db="EMBL/GenBank/DDBJ databases">
        <title>Diatom-associated Roseobacters Show Island Model of Population Structure.</title>
        <authorList>
            <person name="Qu L."/>
            <person name="Feng X."/>
            <person name="Chen Y."/>
            <person name="Li L."/>
            <person name="Wang X."/>
            <person name="Hu Z."/>
            <person name="Wang H."/>
            <person name="Luo H."/>
        </authorList>
    </citation>
    <scope>NUCLEOTIDE SEQUENCE</scope>
    <source>
        <strain evidence="2 4">CC28-63</strain>
        <strain evidence="1">CC28-69</strain>
    </source>
</reference>
<name>A0A9Q2NVW2_9RHOB</name>
<dbReference type="OrthoDB" id="7877306at2"/>
<sequence length="143" mass="15679">MPVSVQIIAAHNLVYVRYSGAMLVNETAEALTEFAKHPLAGPGLRHLVDLTRLTEIDRDYAKFMELQAKKVETMAGHGIETFMVYYATTPIGLHAANLGKNGWTPESGVVAIVLEDEEHALHALGLPYDSIEAMFEKVDAQSV</sequence>
<accession>A0A9Q2NVW2</accession>
<evidence type="ECO:0000313" key="2">
    <source>
        <dbReference type="EMBL" id="MBM2416310.1"/>
    </source>
</evidence>
<evidence type="ECO:0000313" key="1">
    <source>
        <dbReference type="EMBL" id="MBM2411643.1"/>
    </source>
</evidence>
<dbReference type="Proteomes" id="UP000809440">
    <property type="component" value="Unassembled WGS sequence"/>
</dbReference>
<protein>
    <submittedName>
        <fullName evidence="1">Uncharacterized protein</fullName>
    </submittedName>
</protein>
<gene>
    <name evidence="1" type="ORF">JQX41_04970</name>
    <name evidence="2" type="ORF">JQX48_04970</name>
</gene>
<organism evidence="1 3">
    <name type="scientific">Marivita cryptomonadis</name>
    <dbReference type="NCBI Taxonomy" id="505252"/>
    <lineage>
        <taxon>Bacteria</taxon>
        <taxon>Pseudomonadati</taxon>
        <taxon>Pseudomonadota</taxon>
        <taxon>Alphaproteobacteria</taxon>
        <taxon>Rhodobacterales</taxon>
        <taxon>Roseobacteraceae</taxon>
        <taxon>Marivita</taxon>
    </lineage>
</organism>
<evidence type="ECO:0000313" key="3">
    <source>
        <dbReference type="Proteomes" id="UP000755667"/>
    </source>
</evidence>
<dbReference type="EMBL" id="JAFBXE010000003">
    <property type="protein sequence ID" value="MBM2411643.1"/>
    <property type="molecule type" value="Genomic_DNA"/>
</dbReference>
<dbReference type="AlphaFoldDB" id="A0A9Q2NVW2"/>
<dbReference type="EMBL" id="JAFBXF010000003">
    <property type="protein sequence ID" value="MBM2416310.1"/>
    <property type="molecule type" value="Genomic_DNA"/>
</dbReference>
<dbReference type="RefSeq" id="WP_085630626.1">
    <property type="nucleotide sequence ID" value="NZ_JAFBWU010000003.1"/>
</dbReference>